<dbReference type="GO" id="GO:0016705">
    <property type="term" value="F:oxidoreductase activity, acting on paired donors, with incorporation or reduction of molecular oxygen"/>
    <property type="evidence" value="ECO:0007669"/>
    <property type="project" value="InterPro"/>
</dbReference>
<dbReference type="InterPro" id="IPR050766">
    <property type="entry name" value="Bact_Lucif_Oxidored"/>
</dbReference>
<dbReference type="STRING" id="938405.SAMN02927895_03634"/>
<protein>
    <submittedName>
        <fullName evidence="4">Flavin-dependent oxidoreductase, luciferase family (Includes alkanesulfonate monooxygenase SsuD and methylene tetrahydromethanopterin reductase)</fullName>
    </submittedName>
</protein>
<evidence type="ECO:0000259" key="3">
    <source>
        <dbReference type="Pfam" id="PF00296"/>
    </source>
</evidence>
<keyword evidence="2 4" id="KW-0503">Monooxygenase</keyword>
<dbReference type="AlphaFoldDB" id="A0A1G6XJ63"/>
<dbReference type="EMBL" id="FMZX01000012">
    <property type="protein sequence ID" value="SDD78210.1"/>
    <property type="molecule type" value="Genomic_DNA"/>
</dbReference>
<sequence>MKMMWFHLMPYTELPDDFRERHPSVWVDVHSTLFDPKRAHLMYNDFMDELEYAAECGFDAVCVNEHHSNGYGLMPSPNLIASALARRTQNTPICVMGNSLALYNPPTRVAEEFAMIDVISGGRLIAGFPVGTPMDTCYAYGQNPSMLRARYLEAHDLVVKAWTEKDTFAFNGRFNQQRYVNIWPRPIQQPHPPIWVPGGGSVETWQWCAEMDYVYCYLSYYGYKAGRAIMDGFWAEMDRLGKDRNPYRAGFLQFIGVAESREQAMELYREPAEYFYGRCLHVDGRWATPPGYMTEATQRAGLQSQVAKAAGNSQSTLGKGTQERFAGTAKEMEGIVENGYVIIGSPDEVAEQLREVATTLNVGHLMLLLQFGNMSKQLTKYNTRLFAEQVMPKLRDLFSDWEDRWWPQPISAEETAELPAFTPRLAAE</sequence>
<organism evidence="4 5">
    <name type="scientific">Belnapia rosea</name>
    <dbReference type="NCBI Taxonomy" id="938405"/>
    <lineage>
        <taxon>Bacteria</taxon>
        <taxon>Pseudomonadati</taxon>
        <taxon>Pseudomonadota</taxon>
        <taxon>Alphaproteobacteria</taxon>
        <taxon>Acetobacterales</taxon>
        <taxon>Roseomonadaceae</taxon>
        <taxon>Belnapia</taxon>
    </lineage>
</organism>
<feature type="domain" description="Luciferase-like" evidence="3">
    <location>
        <begin position="43"/>
        <end position="358"/>
    </location>
</feature>
<name>A0A1G6XJ63_9PROT</name>
<accession>A0A1G6XJ63</accession>
<evidence type="ECO:0000256" key="2">
    <source>
        <dbReference type="ARBA" id="ARBA00023033"/>
    </source>
</evidence>
<dbReference type="RefSeq" id="WP_090566300.1">
    <property type="nucleotide sequence ID" value="NZ_FMZX01000012.1"/>
</dbReference>
<gene>
    <name evidence="4" type="ORF">SAMN04487779_101282</name>
</gene>
<proteinExistence type="predicted"/>
<dbReference type="OrthoDB" id="9776438at2"/>
<dbReference type="GO" id="GO:0004497">
    <property type="term" value="F:monooxygenase activity"/>
    <property type="evidence" value="ECO:0007669"/>
    <property type="project" value="UniProtKB-KW"/>
</dbReference>
<dbReference type="PANTHER" id="PTHR30137:SF8">
    <property type="entry name" value="BLR5498 PROTEIN"/>
    <property type="match status" value="1"/>
</dbReference>
<dbReference type="SUPFAM" id="SSF51679">
    <property type="entry name" value="Bacterial luciferase-like"/>
    <property type="match status" value="1"/>
</dbReference>
<dbReference type="GO" id="GO:0005829">
    <property type="term" value="C:cytosol"/>
    <property type="evidence" value="ECO:0007669"/>
    <property type="project" value="TreeGrafter"/>
</dbReference>
<dbReference type="InterPro" id="IPR011251">
    <property type="entry name" value="Luciferase-like_dom"/>
</dbReference>
<dbReference type="Pfam" id="PF00296">
    <property type="entry name" value="Bac_luciferase"/>
    <property type="match status" value="1"/>
</dbReference>
<dbReference type="InterPro" id="IPR036661">
    <property type="entry name" value="Luciferase-like_sf"/>
</dbReference>
<keyword evidence="1" id="KW-0560">Oxidoreductase</keyword>
<dbReference type="Proteomes" id="UP000198925">
    <property type="component" value="Unassembled WGS sequence"/>
</dbReference>
<dbReference type="PANTHER" id="PTHR30137">
    <property type="entry name" value="LUCIFERASE-LIKE MONOOXYGENASE"/>
    <property type="match status" value="1"/>
</dbReference>
<reference evidence="4 5" key="1">
    <citation type="submission" date="2016-10" db="EMBL/GenBank/DDBJ databases">
        <authorList>
            <person name="de Groot N.N."/>
        </authorList>
    </citation>
    <scope>NUCLEOTIDE SEQUENCE [LARGE SCALE GENOMIC DNA]</scope>
    <source>
        <strain evidence="4 5">CPCC 100156</strain>
    </source>
</reference>
<evidence type="ECO:0000313" key="4">
    <source>
        <dbReference type="EMBL" id="SDD78210.1"/>
    </source>
</evidence>
<evidence type="ECO:0000256" key="1">
    <source>
        <dbReference type="ARBA" id="ARBA00023002"/>
    </source>
</evidence>
<keyword evidence="5" id="KW-1185">Reference proteome</keyword>
<evidence type="ECO:0000313" key="5">
    <source>
        <dbReference type="Proteomes" id="UP000198925"/>
    </source>
</evidence>
<dbReference type="Gene3D" id="3.20.20.30">
    <property type="entry name" value="Luciferase-like domain"/>
    <property type="match status" value="1"/>
</dbReference>